<feature type="compositionally biased region" description="Basic residues" evidence="1">
    <location>
        <begin position="36"/>
        <end position="51"/>
    </location>
</feature>
<dbReference type="AlphaFoldDB" id="A0A9W8LVT7"/>
<feature type="non-terminal residue" evidence="2">
    <location>
        <position position="1"/>
    </location>
</feature>
<name>A0A9W8LVT7_9FUNG</name>
<sequence length="610" mass="65145">LRLEQERLEKERREREEREKAEREQREREQRERAQSQKKAKQKAKSQAKLKQRLEPSSAASVPAASTQPPAELLVSSPQPATAPSVVAYSEKLAEATSSAERTPMAPASIATAPPVPSGISLLDSLQQLTPTLPPASAFKASRPSLPMISPPKADIAVPTTPMLSNARSRANSGPSIPQYQLSAPPAASLFPEMSMLPLVSDVPPELDAEVSSIVGRVMDSSTLQGDLIDGAEWRASPADRFASISSTANQSLGSRGGFGINSSLSLLTEQTIRRNSMPMNRLTQDNACGVSAISEDMEAIHTAYYALEKFRRDKVGVDPGIAHSQYGGYQSAAEIAAVHGRISESEVWVRCLAYAQSNASRCCLDHSTRSVAFICIASSTSSPARPHGCDRSQAGTTTQQLPAISEDIFSAFSLQTSQAANSLLTSARLPLTGMTARQQSHSPMMQPQKAPGNSVTQPFAPQSLQASVGYSPVSQGPSSLFMGHANMSASPSTLHTHSMHPASAHPPPFAISSFQQVPHNAPSLGPRNPSDSPIASMMQPPPLSVPNESHPSYSLSYGSSFMAPNLWAPPKQDMVQPPLHGSIAQAHPLHAFAGHSQTPQFQHQSPDHI</sequence>
<feature type="compositionally biased region" description="Basic and acidic residues" evidence="1">
    <location>
        <begin position="1"/>
        <end position="35"/>
    </location>
</feature>
<evidence type="ECO:0000256" key="1">
    <source>
        <dbReference type="SAM" id="MobiDB-lite"/>
    </source>
</evidence>
<feature type="compositionally biased region" description="Low complexity" evidence="1">
    <location>
        <begin position="56"/>
        <end position="71"/>
    </location>
</feature>
<accession>A0A9W8LVT7</accession>
<feature type="region of interest" description="Disordered" evidence="1">
    <location>
        <begin position="519"/>
        <end position="540"/>
    </location>
</feature>
<feature type="region of interest" description="Disordered" evidence="1">
    <location>
        <begin position="1"/>
        <end position="80"/>
    </location>
</feature>
<organism evidence="2 3">
    <name type="scientific">Coemansia brasiliensis</name>
    <dbReference type="NCBI Taxonomy" id="2650707"/>
    <lineage>
        <taxon>Eukaryota</taxon>
        <taxon>Fungi</taxon>
        <taxon>Fungi incertae sedis</taxon>
        <taxon>Zoopagomycota</taxon>
        <taxon>Kickxellomycotina</taxon>
        <taxon>Kickxellomycetes</taxon>
        <taxon>Kickxellales</taxon>
        <taxon>Kickxellaceae</taxon>
        <taxon>Coemansia</taxon>
    </lineage>
</organism>
<protein>
    <submittedName>
        <fullName evidence="2">Uncharacterized protein</fullName>
    </submittedName>
</protein>
<dbReference type="OrthoDB" id="21629at2759"/>
<proteinExistence type="predicted"/>
<evidence type="ECO:0000313" key="3">
    <source>
        <dbReference type="Proteomes" id="UP001139887"/>
    </source>
</evidence>
<dbReference type="EMBL" id="JANBUW010000916">
    <property type="protein sequence ID" value="KAJ2845021.1"/>
    <property type="molecule type" value="Genomic_DNA"/>
</dbReference>
<gene>
    <name evidence="2" type="ORF">IWW36_004956</name>
</gene>
<keyword evidence="3" id="KW-1185">Reference proteome</keyword>
<reference evidence="2" key="1">
    <citation type="submission" date="2022-07" db="EMBL/GenBank/DDBJ databases">
        <title>Phylogenomic reconstructions and comparative analyses of Kickxellomycotina fungi.</title>
        <authorList>
            <person name="Reynolds N.K."/>
            <person name="Stajich J.E."/>
            <person name="Barry K."/>
            <person name="Grigoriev I.V."/>
            <person name="Crous P."/>
            <person name="Smith M.E."/>
        </authorList>
    </citation>
    <scope>NUCLEOTIDE SEQUENCE</scope>
    <source>
        <strain evidence="2">NRRL 1566</strain>
    </source>
</reference>
<evidence type="ECO:0000313" key="2">
    <source>
        <dbReference type="EMBL" id="KAJ2845021.1"/>
    </source>
</evidence>
<comment type="caution">
    <text evidence="2">The sequence shown here is derived from an EMBL/GenBank/DDBJ whole genome shotgun (WGS) entry which is preliminary data.</text>
</comment>
<dbReference type="Proteomes" id="UP001139887">
    <property type="component" value="Unassembled WGS sequence"/>
</dbReference>
<feature type="region of interest" description="Disordered" evidence="1">
    <location>
        <begin position="437"/>
        <end position="460"/>
    </location>
</feature>